<keyword evidence="4" id="KW-0067">ATP-binding</keyword>
<dbReference type="GO" id="GO:0140359">
    <property type="term" value="F:ABC-type transporter activity"/>
    <property type="evidence" value="ECO:0007669"/>
    <property type="project" value="InterPro"/>
</dbReference>
<dbReference type="InterPro" id="IPR003439">
    <property type="entry name" value="ABC_transporter-like_ATP-bd"/>
</dbReference>
<dbReference type="GO" id="GO:0016020">
    <property type="term" value="C:membrane"/>
    <property type="evidence" value="ECO:0007669"/>
    <property type="project" value="InterPro"/>
</dbReference>
<evidence type="ECO:0000259" key="5">
    <source>
        <dbReference type="PROSITE" id="PS50893"/>
    </source>
</evidence>
<keyword evidence="7" id="KW-1185">Reference proteome</keyword>
<sequence>MSDIAVRVDGLSKRYRLGARQKGHGTLRDHLMSGLKSLLNRNDLGGKSAGCGESSESLRDADFFWALQNVSFEVRRGEAVGIIGRNGAGKSTLLKLLSRITEPTDGRIELDSRVSALLEVGTGFHSELTGRENIYLNGTILGMKRAEISRKFDEIVAFAEIEQFIDTPVKRYSSGMAMRLGFAVAAHLESEILIVDEVLAVGDAAFQKKCLGKMEGVAKEGRTIFFVSHNMPAVTRLCERGILLEEGKLCRDGSSHEVVNAYLHSELGTMSSREWLDPLKAPKGEVAMLRAVRVRTKDGHSAEKFDIRKPVGLEMEYDVLKPGYKLMPSIMLWNEEGVCLLDTPETDPAWRGRVRPPGRYRSTAWIPGNFLTEGTMFLSVALETLDPLVMQFYERQVVAFSVVDTCEGDSARGDFAGKLRGVVRPLLEWSTLVGSESIQSNLLSVDTHQRF</sequence>
<organism evidence="6 7">
    <name type="scientific">Candidatus Nitrospira nitrosa</name>
    <dbReference type="NCBI Taxonomy" id="1742972"/>
    <lineage>
        <taxon>Bacteria</taxon>
        <taxon>Pseudomonadati</taxon>
        <taxon>Nitrospirota</taxon>
        <taxon>Nitrospiria</taxon>
        <taxon>Nitrospirales</taxon>
        <taxon>Nitrospiraceae</taxon>
        <taxon>Nitrospira</taxon>
    </lineage>
</organism>
<evidence type="ECO:0000256" key="2">
    <source>
        <dbReference type="ARBA" id="ARBA00022448"/>
    </source>
</evidence>
<name>A0A0S4LBJ1_9BACT</name>
<dbReference type="InterPro" id="IPR003593">
    <property type="entry name" value="AAA+_ATPase"/>
</dbReference>
<accession>A0A0S4LBJ1</accession>
<reference evidence="6 7" key="1">
    <citation type="submission" date="2015-10" db="EMBL/GenBank/DDBJ databases">
        <authorList>
            <person name="Gilbert D.G."/>
        </authorList>
    </citation>
    <scope>NUCLEOTIDE SEQUENCE [LARGE SCALE GENOMIC DNA]</scope>
    <source>
        <strain evidence="6">COMA1</strain>
    </source>
</reference>
<dbReference type="AlphaFoldDB" id="A0A0S4LBJ1"/>
<dbReference type="InterPro" id="IPR027417">
    <property type="entry name" value="P-loop_NTPase"/>
</dbReference>
<dbReference type="EMBL" id="CZQA01000008">
    <property type="protein sequence ID" value="CUS34901.1"/>
    <property type="molecule type" value="Genomic_DNA"/>
</dbReference>
<dbReference type="STRING" id="1742972.COMA1_20014"/>
<dbReference type="PROSITE" id="PS50893">
    <property type="entry name" value="ABC_TRANSPORTER_2"/>
    <property type="match status" value="1"/>
</dbReference>
<gene>
    <name evidence="6" type="ORF">COMA1_20014</name>
</gene>
<dbReference type="PANTHER" id="PTHR46743:SF2">
    <property type="entry name" value="TEICHOIC ACIDS EXPORT ATP-BINDING PROTEIN TAGH"/>
    <property type="match status" value="1"/>
</dbReference>
<feature type="domain" description="ABC transporter" evidence="5">
    <location>
        <begin position="39"/>
        <end position="271"/>
    </location>
</feature>
<protein>
    <submittedName>
        <fullName evidence="6">ABC transporter related</fullName>
    </submittedName>
</protein>
<dbReference type="GO" id="GO:0016887">
    <property type="term" value="F:ATP hydrolysis activity"/>
    <property type="evidence" value="ECO:0007669"/>
    <property type="project" value="InterPro"/>
</dbReference>
<evidence type="ECO:0000256" key="3">
    <source>
        <dbReference type="ARBA" id="ARBA00022741"/>
    </source>
</evidence>
<dbReference type="Proteomes" id="UP000199032">
    <property type="component" value="Unassembled WGS sequence"/>
</dbReference>
<dbReference type="PANTHER" id="PTHR46743">
    <property type="entry name" value="TEICHOIC ACIDS EXPORT ATP-BINDING PROTEIN TAGH"/>
    <property type="match status" value="1"/>
</dbReference>
<dbReference type="PROSITE" id="PS00211">
    <property type="entry name" value="ABC_TRANSPORTER_1"/>
    <property type="match status" value="1"/>
</dbReference>
<dbReference type="SUPFAM" id="SSF52540">
    <property type="entry name" value="P-loop containing nucleoside triphosphate hydrolases"/>
    <property type="match status" value="1"/>
</dbReference>
<evidence type="ECO:0000313" key="7">
    <source>
        <dbReference type="Proteomes" id="UP000199032"/>
    </source>
</evidence>
<evidence type="ECO:0000256" key="4">
    <source>
        <dbReference type="ARBA" id="ARBA00022840"/>
    </source>
</evidence>
<dbReference type="RefSeq" id="WP_090747072.1">
    <property type="nucleotide sequence ID" value="NZ_CZQA01000008.1"/>
</dbReference>
<evidence type="ECO:0000256" key="1">
    <source>
        <dbReference type="ARBA" id="ARBA00005417"/>
    </source>
</evidence>
<dbReference type="InterPro" id="IPR017871">
    <property type="entry name" value="ABC_transporter-like_CS"/>
</dbReference>
<dbReference type="Pfam" id="PF00005">
    <property type="entry name" value="ABC_tran"/>
    <property type="match status" value="1"/>
</dbReference>
<dbReference type="GO" id="GO:0005524">
    <property type="term" value="F:ATP binding"/>
    <property type="evidence" value="ECO:0007669"/>
    <property type="project" value="UniProtKB-KW"/>
</dbReference>
<proteinExistence type="inferred from homology"/>
<comment type="similarity">
    <text evidence="1">Belongs to the ABC transporter superfamily.</text>
</comment>
<dbReference type="Gene3D" id="3.40.50.300">
    <property type="entry name" value="P-loop containing nucleotide triphosphate hydrolases"/>
    <property type="match status" value="1"/>
</dbReference>
<keyword evidence="2" id="KW-0813">Transport</keyword>
<keyword evidence="3" id="KW-0547">Nucleotide-binding</keyword>
<dbReference type="SMART" id="SM00382">
    <property type="entry name" value="AAA"/>
    <property type="match status" value="1"/>
</dbReference>
<dbReference type="CDD" id="cd03220">
    <property type="entry name" value="ABC_KpsT_Wzt"/>
    <property type="match status" value="1"/>
</dbReference>
<dbReference type="OrthoDB" id="9809450at2"/>
<evidence type="ECO:0000313" key="6">
    <source>
        <dbReference type="EMBL" id="CUS34901.1"/>
    </source>
</evidence>
<dbReference type="InterPro" id="IPR015860">
    <property type="entry name" value="ABC_transpr_TagH-like"/>
</dbReference>
<dbReference type="InterPro" id="IPR050683">
    <property type="entry name" value="Bact_Polysacc_Export_ATP-bd"/>
</dbReference>